<proteinExistence type="inferred from homology"/>
<keyword evidence="6" id="KW-0560">Oxidoreductase</keyword>
<dbReference type="GeneID" id="92071146"/>
<protein>
    <recommendedName>
        <fullName evidence="10">Cytochrome P450</fullName>
    </recommendedName>
</protein>
<dbReference type="Proteomes" id="UP001391051">
    <property type="component" value="Unassembled WGS sequence"/>
</dbReference>
<sequence length="517" mass="56244">MDFICAGVVLVLLLWVGSQLWALNRNYRAARLMGLPIVLCPFDPDSLTIPSLSTLSPPSLSASSSAPLLPTAAFAAFELTIWGWEFHDKAAVHERLGPAFVLVTTGLNRLICADPSMADAVLARRRDFLHPDITIKAMGLLGPNVVTRTVVTLLSSSPSSSRAPVAAMSYVDAISLVTELLVPAAFIPARVLSLPIMPRILQRLGIALRCLPHLTTDMLDHERRTDSPIVPDAGQTKITGQQDTVDTIMRTLVRLSDQARCQNDNGTHTSPDDKGSKISSSVASRTYLTEEEIAGNLFIFTAAGFDTTSNTMFYAVTLLAAYPEWQTWVQAEIDRVLGTMPESSGDQSPPLDYAVAFPKLTRCLAVMTATTQSLPSGQCAATPICVPAPCAVYVNTMALHTSPSSWGADALVFNPARWLQPGPREGAREVLVAPPRGIYLPWSVGPRKCPGQKMSQVEFVSVISTLFGRCTAEPVPRRGESMQQARQRLLDLTEDSQPGLTLQMNKSKDVHLRWTRR</sequence>
<evidence type="ECO:0000313" key="9">
    <source>
        <dbReference type="Proteomes" id="UP001391051"/>
    </source>
</evidence>
<reference evidence="8 9" key="1">
    <citation type="submission" date="2023-01" db="EMBL/GenBank/DDBJ databases">
        <title>Analysis of 21 Apiospora genomes using comparative genomics revels a genus with tremendous synthesis potential of carbohydrate active enzymes and secondary metabolites.</title>
        <authorList>
            <person name="Sorensen T."/>
        </authorList>
    </citation>
    <scope>NUCLEOTIDE SEQUENCE [LARGE SCALE GENOMIC DNA]</scope>
    <source>
        <strain evidence="8 9">CBS 24483</strain>
    </source>
</reference>
<evidence type="ECO:0000313" key="8">
    <source>
        <dbReference type="EMBL" id="KAK7967585.1"/>
    </source>
</evidence>
<dbReference type="InterPro" id="IPR001128">
    <property type="entry name" value="Cyt_P450"/>
</dbReference>
<comment type="caution">
    <text evidence="8">The sequence shown here is derived from an EMBL/GenBank/DDBJ whole genome shotgun (WGS) entry which is preliminary data.</text>
</comment>
<dbReference type="PRINTS" id="PR00385">
    <property type="entry name" value="P450"/>
</dbReference>
<evidence type="ECO:0000256" key="2">
    <source>
        <dbReference type="ARBA" id="ARBA00010617"/>
    </source>
</evidence>
<feature type="region of interest" description="Disordered" evidence="7">
    <location>
        <begin position="259"/>
        <end position="279"/>
    </location>
</feature>
<dbReference type="SUPFAM" id="SSF48264">
    <property type="entry name" value="Cytochrome P450"/>
    <property type="match status" value="1"/>
</dbReference>
<evidence type="ECO:0008006" key="10">
    <source>
        <dbReference type="Google" id="ProtNLM"/>
    </source>
</evidence>
<gene>
    <name evidence="8" type="ORF">PG986_001862</name>
</gene>
<dbReference type="InterPro" id="IPR050121">
    <property type="entry name" value="Cytochrome_P450_monoxygenase"/>
</dbReference>
<dbReference type="PANTHER" id="PTHR24305:SF166">
    <property type="entry name" value="CYTOCHROME P450 12A4, MITOCHONDRIAL-RELATED"/>
    <property type="match status" value="1"/>
</dbReference>
<dbReference type="EMBL" id="JAQQWE010000001">
    <property type="protein sequence ID" value="KAK7967585.1"/>
    <property type="molecule type" value="Genomic_DNA"/>
</dbReference>
<evidence type="ECO:0000256" key="6">
    <source>
        <dbReference type="RuleBase" id="RU000461"/>
    </source>
</evidence>
<feature type="compositionally biased region" description="Polar residues" evidence="7">
    <location>
        <begin position="259"/>
        <end position="269"/>
    </location>
</feature>
<keyword evidence="4 6" id="KW-0479">Metal-binding</keyword>
<keyword evidence="3 6" id="KW-0349">Heme</keyword>
<evidence type="ECO:0000256" key="3">
    <source>
        <dbReference type="ARBA" id="ARBA00022617"/>
    </source>
</evidence>
<dbReference type="PROSITE" id="PS00086">
    <property type="entry name" value="CYTOCHROME_P450"/>
    <property type="match status" value="1"/>
</dbReference>
<dbReference type="Pfam" id="PF00067">
    <property type="entry name" value="p450"/>
    <property type="match status" value="1"/>
</dbReference>
<evidence type="ECO:0000256" key="4">
    <source>
        <dbReference type="ARBA" id="ARBA00022723"/>
    </source>
</evidence>
<dbReference type="InterPro" id="IPR002401">
    <property type="entry name" value="Cyt_P450_E_grp-I"/>
</dbReference>
<dbReference type="PANTHER" id="PTHR24305">
    <property type="entry name" value="CYTOCHROME P450"/>
    <property type="match status" value="1"/>
</dbReference>
<evidence type="ECO:0000256" key="1">
    <source>
        <dbReference type="ARBA" id="ARBA00001971"/>
    </source>
</evidence>
<comment type="similarity">
    <text evidence="2 6">Belongs to the cytochrome P450 family.</text>
</comment>
<keyword evidence="6" id="KW-0503">Monooxygenase</keyword>
<dbReference type="InterPro" id="IPR036396">
    <property type="entry name" value="Cyt_P450_sf"/>
</dbReference>
<accession>A0ABR1QY18</accession>
<dbReference type="InterPro" id="IPR017972">
    <property type="entry name" value="Cyt_P450_CS"/>
</dbReference>
<dbReference type="PRINTS" id="PR00463">
    <property type="entry name" value="EP450I"/>
</dbReference>
<comment type="cofactor">
    <cofactor evidence="1">
        <name>heme</name>
        <dbReference type="ChEBI" id="CHEBI:30413"/>
    </cofactor>
</comment>
<keyword evidence="5 6" id="KW-0408">Iron</keyword>
<dbReference type="RefSeq" id="XP_066706977.1">
    <property type="nucleotide sequence ID" value="XM_066838084.1"/>
</dbReference>
<evidence type="ECO:0000256" key="7">
    <source>
        <dbReference type="SAM" id="MobiDB-lite"/>
    </source>
</evidence>
<name>A0ABR1QY18_9PEZI</name>
<evidence type="ECO:0000256" key="5">
    <source>
        <dbReference type="ARBA" id="ARBA00023004"/>
    </source>
</evidence>
<dbReference type="Gene3D" id="1.10.630.10">
    <property type="entry name" value="Cytochrome P450"/>
    <property type="match status" value="1"/>
</dbReference>
<keyword evidence="9" id="KW-1185">Reference proteome</keyword>
<organism evidence="8 9">
    <name type="scientific">Apiospora aurea</name>
    <dbReference type="NCBI Taxonomy" id="335848"/>
    <lineage>
        <taxon>Eukaryota</taxon>
        <taxon>Fungi</taxon>
        <taxon>Dikarya</taxon>
        <taxon>Ascomycota</taxon>
        <taxon>Pezizomycotina</taxon>
        <taxon>Sordariomycetes</taxon>
        <taxon>Xylariomycetidae</taxon>
        <taxon>Amphisphaeriales</taxon>
        <taxon>Apiosporaceae</taxon>
        <taxon>Apiospora</taxon>
    </lineage>
</organism>